<gene>
    <name evidence="1" type="ORF">LMG32289_06068</name>
</gene>
<dbReference type="Proteomes" id="UP000706525">
    <property type="component" value="Unassembled WGS sequence"/>
</dbReference>
<organism evidence="1 2">
    <name type="scientific">Cupriavidus pampae</name>
    <dbReference type="NCBI Taxonomy" id="659251"/>
    <lineage>
        <taxon>Bacteria</taxon>
        <taxon>Pseudomonadati</taxon>
        <taxon>Pseudomonadota</taxon>
        <taxon>Betaproteobacteria</taxon>
        <taxon>Burkholderiales</taxon>
        <taxon>Burkholderiaceae</taxon>
        <taxon>Cupriavidus</taxon>
    </lineage>
</organism>
<evidence type="ECO:0000313" key="1">
    <source>
        <dbReference type="EMBL" id="CAG9185708.1"/>
    </source>
</evidence>
<protein>
    <submittedName>
        <fullName evidence="1">Uncharacterized protein</fullName>
    </submittedName>
</protein>
<dbReference type="RefSeq" id="WP_223995070.1">
    <property type="nucleotide sequence ID" value="NZ_CAJZAG010000015.1"/>
</dbReference>
<sequence>MKRINYPSPFDLSPEQSAFVGRAIDRGQTFIKRAIAERRIPPTAASLISVREHITLAEITAILGEVAEISLIFPKAEGNATEAFTEAVRRAMDALDEWLSNFEDRNAQLIEDLVDETLNSACRYIQTQLGVLDGDAAGAFFGGEERNVLRRYVVIELRALKAQDKKMGAPIGGLD</sequence>
<comment type="caution">
    <text evidence="1">The sequence shown here is derived from an EMBL/GenBank/DDBJ whole genome shotgun (WGS) entry which is preliminary data.</text>
</comment>
<dbReference type="EMBL" id="CAJZAG010000015">
    <property type="protein sequence ID" value="CAG9185708.1"/>
    <property type="molecule type" value="Genomic_DNA"/>
</dbReference>
<accession>A0ABN7ZKF7</accession>
<proteinExistence type="predicted"/>
<keyword evidence="2" id="KW-1185">Reference proteome</keyword>
<evidence type="ECO:0000313" key="2">
    <source>
        <dbReference type="Proteomes" id="UP000706525"/>
    </source>
</evidence>
<name>A0ABN7ZKF7_9BURK</name>
<reference evidence="1 2" key="1">
    <citation type="submission" date="2021-08" db="EMBL/GenBank/DDBJ databases">
        <authorList>
            <person name="Peeters C."/>
        </authorList>
    </citation>
    <scope>NUCLEOTIDE SEQUENCE [LARGE SCALE GENOMIC DNA]</scope>
    <source>
        <strain evidence="1 2">LMG 32289</strain>
    </source>
</reference>